<name>A0A178LEJ5_MYCIR</name>
<reference evidence="3 4" key="1">
    <citation type="submission" date="2016-04" db="EMBL/GenBank/DDBJ databases">
        <title>Draft Genome Sequences of Staphylococcus capitis Strain H36, S. capitis Strain H65, S. cohnii Strain H62, S. hominis Strain H69, Mycobacterium iranicum Strain H39, Plantibacter sp. Strain H53, Pseudomonas oryzihabitans Strain H72, and Microbacterium sp. Strain H83, isolated from residential settings.</title>
        <authorList>
            <person name="Lymperopoulou D."/>
            <person name="Adams R.I."/>
            <person name="Lindow S."/>
            <person name="Coil D.A."/>
            <person name="Jospin G."/>
            <person name="Eisen J.A."/>
        </authorList>
    </citation>
    <scope>NUCLEOTIDE SEQUENCE [LARGE SCALE GENOMIC DNA]</scope>
    <source>
        <strain evidence="3 4">H39</strain>
    </source>
</reference>
<dbReference type="SUPFAM" id="SSF56219">
    <property type="entry name" value="DNase I-like"/>
    <property type="match status" value="1"/>
</dbReference>
<comment type="caution">
    <text evidence="3">The sequence shown here is derived from an EMBL/GenBank/DDBJ whole genome shotgun (WGS) entry which is preliminary data.</text>
</comment>
<gene>
    <name evidence="3" type="ORF">A4X20_10715</name>
</gene>
<evidence type="ECO:0000313" key="3">
    <source>
        <dbReference type="EMBL" id="OAN28711.1"/>
    </source>
</evidence>
<protein>
    <recommendedName>
        <fullName evidence="2">Endonuclease/exonuclease/phosphatase domain-containing protein</fullName>
    </recommendedName>
</protein>
<feature type="transmembrane region" description="Helical" evidence="1">
    <location>
        <begin position="55"/>
        <end position="78"/>
    </location>
</feature>
<feature type="transmembrane region" description="Helical" evidence="1">
    <location>
        <begin position="28"/>
        <end position="48"/>
    </location>
</feature>
<evidence type="ECO:0000259" key="2">
    <source>
        <dbReference type="Pfam" id="PF03372"/>
    </source>
</evidence>
<dbReference type="Proteomes" id="UP000078396">
    <property type="component" value="Unassembled WGS sequence"/>
</dbReference>
<dbReference type="AlphaFoldDB" id="A0A178LEJ5"/>
<sequence>MIRVVGFGSSICAGVGVAAHFVGPVSTAVTLLASFTPLFVVLAVVTAVGLAVTRLWFAALAALMIVVVGVGSQLPLYVGQHPSSSAEAPRIRLLQANLRLGEADSRAVVDLVRDSRVDVLTVAELTGAAAEKLTAAGIEQWLPYSYLYPRYGGGGEGIYSRYPLTDTAELPGLQHSNLRATIRPPGAGPVAVYALHPLPPYPEPAWRWAAELEKIGAILAEEEQPLIIGADFNSTYDHERYRRLLSTGGRDGVALVDAAEYLGSGIVPTFPADRWFPAVLAIDRILTRGAIPLSFVRVDLPGSDHHGVMGDAQLEPAAP</sequence>
<dbReference type="OrthoDB" id="2340043at2"/>
<dbReference type="EMBL" id="LWCS01000076">
    <property type="protein sequence ID" value="OAN28711.1"/>
    <property type="molecule type" value="Genomic_DNA"/>
</dbReference>
<keyword evidence="1" id="KW-0812">Transmembrane</keyword>
<proteinExistence type="predicted"/>
<dbReference type="InterPro" id="IPR036691">
    <property type="entry name" value="Endo/exonu/phosph_ase_sf"/>
</dbReference>
<keyword evidence="1" id="KW-1133">Transmembrane helix</keyword>
<accession>A0A178LEJ5</accession>
<dbReference type="InterPro" id="IPR005135">
    <property type="entry name" value="Endo/exonuclease/phosphatase"/>
</dbReference>
<evidence type="ECO:0000313" key="4">
    <source>
        <dbReference type="Proteomes" id="UP000078396"/>
    </source>
</evidence>
<organism evidence="3 4">
    <name type="scientific">Mycolicibacterium iranicum</name>
    <name type="common">Mycobacterium iranicum</name>
    <dbReference type="NCBI Taxonomy" id="912594"/>
    <lineage>
        <taxon>Bacteria</taxon>
        <taxon>Bacillati</taxon>
        <taxon>Actinomycetota</taxon>
        <taxon>Actinomycetes</taxon>
        <taxon>Mycobacteriales</taxon>
        <taxon>Mycobacteriaceae</taxon>
        <taxon>Mycolicibacterium</taxon>
    </lineage>
</organism>
<feature type="domain" description="Endonuclease/exonuclease/phosphatase" evidence="2">
    <location>
        <begin position="94"/>
        <end position="305"/>
    </location>
</feature>
<dbReference type="Pfam" id="PF03372">
    <property type="entry name" value="Exo_endo_phos"/>
    <property type="match status" value="1"/>
</dbReference>
<dbReference type="Gene3D" id="3.60.10.10">
    <property type="entry name" value="Endonuclease/exonuclease/phosphatase"/>
    <property type="match status" value="1"/>
</dbReference>
<dbReference type="GO" id="GO:0003824">
    <property type="term" value="F:catalytic activity"/>
    <property type="evidence" value="ECO:0007669"/>
    <property type="project" value="InterPro"/>
</dbReference>
<keyword evidence="1" id="KW-0472">Membrane</keyword>
<evidence type="ECO:0000256" key="1">
    <source>
        <dbReference type="SAM" id="Phobius"/>
    </source>
</evidence>